<evidence type="ECO:0000313" key="2">
    <source>
        <dbReference type="EMBL" id="GAA4818717.1"/>
    </source>
</evidence>
<comment type="caution">
    <text evidence="2">The sequence shown here is derived from an EMBL/GenBank/DDBJ whole genome shotgun (WGS) entry which is preliminary data.</text>
</comment>
<reference evidence="3" key="1">
    <citation type="journal article" date="2019" name="Int. J. Syst. Evol. Microbiol.">
        <title>The Global Catalogue of Microorganisms (GCM) 10K type strain sequencing project: providing services to taxonomists for standard genome sequencing and annotation.</title>
        <authorList>
            <consortium name="The Broad Institute Genomics Platform"/>
            <consortium name="The Broad Institute Genome Sequencing Center for Infectious Disease"/>
            <person name="Wu L."/>
            <person name="Ma J."/>
        </authorList>
    </citation>
    <scope>NUCLEOTIDE SEQUENCE [LARGE SCALE GENOMIC DNA]</scope>
    <source>
        <strain evidence="3">JCM 18542</strain>
    </source>
</reference>
<gene>
    <name evidence="2" type="ORF">GCM10023353_27500</name>
</gene>
<keyword evidence="3" id="KW-1185">Reference proteome</keyword>
<dbReference type="SUPFAM" id="SSF55729">
    <property type="entry name" value="Acyl-CoA N-acyltransferases (Nat)"/>
    <property type="match status" value="1"/>
</dbReference>
<evidence type="ECO:0000259" key="1">
    <source>
        <dbReference type="PROSITE" id="PS51186"/>
    </source>
</evidence>
<dbReference type="EMBL" id="BAABKQ010000001">
    <property type="protein sequence ID" value="GAA4818717.1"/>
    <property type="molecule type" value="Genomic_DNA"/>
</dbReference>
<sequence length="201" mass="21748">MHVRLADGDDVLDIARVLADAFHDDPLMAWIVPDEHARPGALQRMFVVGLRFHHLGLGGVEVTDGESGRLAGAAVWNPPGRWQASHAAQLLSVPAELLALGRAARLAGVVDEALAKAHPAEPHWYLSEIGTGRAARGLGHGSALLRSRLQRCDAEGAPAYLESSKRGNLPYYERFGFVTTGEIRVPDGPSLWGMWREPQGQ</sequence>
<name>A0ABP9CW33_9ACTN</name>
<evidence type="ECO:0000313" key="3">
    <source>
        <dbReference type="Proteomes" id="UP001500839"/>
    </source>
</evidence>
<dbReference type="InterPro" id="IPR016181">
    <property type="entry name" value="Acyl_CoA_acyltransferase"/>
</dbReference>
<dbReference type="Proteomes" id="UP001500839">
    <property type="component" value="Unassembled WGS sequence"/>
</dbReference>
<dbReference type="InterPro" id="IPR052523">
    <property type="entry name" value="Trichothecene_AcTrans"/>
</dbReference>
<organism evidence="2 3">
    <name type="scientific">Tomitella cavernea</name>
    <dbReference type="NCBI Taxonomy" id="1387982"/>
    <lineage>
        <taxon>Bacteria</taxon>
        <taxon>Bacillati</taxon>
        <taxon>Actinomycetota</taxon>
        <taxon>Actinomycetes</taxon>
        <taxon>Mycobacteriales</taxon>
        <taxon>Tomitella</taxon>
    </lineage>
</organism>
<proteinExistence type="predicted"/>
<dbReference type="PROSITE" id="PS51186">
    <property type="entry name" value="GNAT"/>
    <property type="match status" value="1"/>
</dbReference>
<dbReference type="Gene3D" id="3.40.630.30">
    <property type="match status" value="1"/>
</dbReference>
<accession>A0ABP9CW33</accession>
<feature type="domain" description="N-acetyltransferase" evidence="1">
    <location>
        <begin position="1"/>
        <end position="199"/>
    </location>
</feature>
<protein>
    <submittedName>
        <fullName evidence="2">GNAT family N-acetyltransferase</fullName>
    </submittedName>
</protein>
<dbReference type="Pfam" id="PF00583">
    <property type="entry name" value="Acetyltransf_1"/>
    <property type="match status" value="1"/>
</dbReference>
<dbReference type="PANTHER" id="PTHR42791">
    <property type="entry name" value="GNAT FAMILY ACETYLTRANSFERASE"/>
    <property type="match status" value="1"/>
</dbReference>
<dbReference type="InterPro" id="IPR000182">
    <property type="entry name" value="GNAT_dom"/>
</dbReference>
<dbReference type="PANTHER" id="PTHR42791:SF1">
    <property type="entry name" value="N-ACETYLTRANSFERASE DOMAIN-CONTAINING PROTEIN"/>
    <property type="match status" value="1"/>
</dbReference>